<evidence type="ECO:0000256" key="4">
    <source>
        <dbReference type="ARBA" id="ARBA00023004"/>
    </source>
</evidence>
<protein>
    <submittedName>
        <fullName evidence="6">Globin</fullName>
    </submittedName>
</protein>
<name>A0ABW5UYB1_9MICO</name>
<dbReference type="InterPro" id="IPR001486">
    <property type="entry name" value="Hemoglobin_trunc"/>
</dbReference>
<comment type="caution">
    <text evidence="6">The sequence shown here is derived from an EMBL/GenBank/DDBJ whole genome shotgun (WGS) entry which is preliminary data.</text>
</comment>
<dbReference type="InterPro" id="IPR012292">
    <property type="entry name" value="Globin/Proto"/>
</dbReference>
<dbReference type="SUPFAM" id="SSF46458">
    <property type="entry name" value="Globin-like"/>
    <property type="match status" value="1"/>
</dbReference>
<dbReference type="CDD" id="cd14771">
    <property type="entry name" value="TrHb2_Mt-trHbO-like_O"/>
    <property type="match status" value="1"/>
</dbReference>
<reference evidence="7" key="1">
    <citation type="journal article" date="2019" name="Int. J. Syst. Evol. Microbiol.">
        <title>The Global Catalogue of Microorganisms (GCM) 10K type strain sequencing project: providing services to taxonomists for standard genome sequencing and annotation.</title>
        <authorList>
            <consortium name="The Broad Institute Genomics Platform"/>
            <consortium name="The Broad Institute Genome Sequencing Center for Infectious Disease"/>
            <person name="Wu L."/>
            <person name="Ma J."/>
        </authorList>
    </citation>
    <scope>NUCLEOTIDE SEQUENCE [LARGE SCALE GENOMIC DNA]</scope>
    <source>
        <strain evidence="7">TISTR 1514</strain>
    </source>
</reference>
<keyword evidence="1" id="KW-0813">Transport</keyword>
<dbReference type="PANTHER" id="PTHR47366">
    <property type="entry name" value="TWO-ON-TWO HEMOGLOBIN-3"/>
    <property type="match status" value="1"/>
</dbReference>
<sequence>MNSPAPQPTVYDEVGGMATFDELVRRFYARVQLDEVLWPMYPADDLEGAIWRLSRFLGQYFGGPTTYSSMRGHPRLRMRHVDFHVNPDARDRWLRHMTAALDSMEFAPIVRTTMADYFDRAATAMVNTFEPTPER</sequence>
<accession>A0ABW5UYB1</accession>
<dbReference type="InterPro" id="IPR009050">
    <property type="entry name" value="Globin-like_sf"/>
</dbReference>
<evidence type="ECO:0000313" key="7">
    <source>
        <dbReference type="Proteomes" id="UP001597492"/>
    </source>
</evidence>
<evidence type="ECO:0000256" key="3">
    <source>
        <dbReference type="ARBA" id="ARBA00022723"/>
    </source>
</evidence>
<keyword evidence="3" id="KW-0479">Metal-binding</keyword>
<dbReference type="EMBL" id="JBHUNE010000007">
    <property type="protein sequence ID" value="MFD2758702.1"/>
    <property type="molecule type" value="Genomic_DNA"/>
</dbReference>
<keyword evidence="2" id="KW-0349">Heme</keyword>
<dbReference type="Gene3D" id="1.10.490.10">
    <property type="entry name" value="Globins"/>
    <property type="match status" value="1"/>
</dbReference>
<keyword evidence="4" id="KW-0408">Iron</keyword>
<comment type="similarity">
    <text evidence="5">Belongs to the truncated hemoglobin family. Group II subfamily.</text>
</comment>
<organism evidence="6 7">
    <name type="scientific">Gulosibacter faecalis</name>
    <dbReference type="NCBI Taxonomy" id="272240"/>
    <lineage>
        <taxon>Bacteria</taxon>
        <taxon>Bacillati</taxon>
        <taxon>Actinomycetota</taxon>
        <taxon>Actinomycetes</taxon>
        <taxon>Micrococcales</taxon>
        <taxon>Microbacteriaceae</taxon>
        <taxon>Gulosibacter</taxon>
    </lineage>
</organism>
<gene>
    <name evidence="6" type="ORF">ACFSW7_09985</name>
</gene>
<evidence type="ECO:0000256" key="5">
    <source>
        <dbReference type="ARBA" id="ARBA00034496"/>
    </source>
</evidence>
<evidence type="ECO:0000256" key="1">
    <source>
        <dbReference type="ARBA" id="ARBA00022448"/>
    </source>
</evidence>
<evidence type="ECO:0000256" key="2">
    <source>
        <dbReference type="ARBA" id="ARBA00022617"/>
    </source>
</evidence>
<evidence type="ECO:0000313" key="6">
    <source>
        <dbReference type="EMBL" id="MFD2758702.1"/>
    </source>
</evidence>
<dbReference type="Proteomes" id="UP001597492">
    <property type="component" value="Unassembled WGS sequence"/>
</dbReference>
<dbReference type="RefSeq" id="WP_019619168.1">
    <property type="nucleotide sequence ID" value="NZ_JBHUNE010000007.1"/>
</dbReference>
<keyword evidence="7" id="KW-1185">Reference proteome</keyword>
<proteinExistence type="inferred from homology"/>
<dbReference type="Pfam" id="PF01152">
    <property type="entry name" value="Bac_globin"/>
    <property type="match status" value="1"/>
</dbReference>
<dbReference type="InterPro" id="IPR044203">
    <property type="entry name" value="GlbO/GLB3-like"/>
</dbReference>
<dbReference type="PANTHER" id="PTHR47366:SF1">
    <property type="entry name" value="TWO-ON-TWO HEMOGLOBIN-3"/>
    <property type="match status" value="1"/>
</dbReference>